<dbReference type="NCBIfam" id="TIGR00331">
    <property type="entry name" value="hrcA"/>
    <property type="match status" value="1"/>
</dbReference>
<accession>A0A5B0EBS8</accession>
<name>A0A5B0EBS8_9MICC</name>
<dbReference type="InterPro" id="IPR002571">
    <property type="entry name" value="HrcA"/>
</dbReference>
<dbReference type="EMBL" id="VOBL01000010">
    <property type="protein sequence ID" value="KAA0976343.1"/>
    <property type="molecule type" value="Genomic_DNA"/>
</dbReference>
<evidence type="ECO:0000259" key="7">
    <source>
        <dbReference type="Pfam" id="PF01628"/>
    </source>
</evidence>
<evidence type="ECO:0000256" key="6">
    <source>
        <dbReference type="HAMAP-Rule" id="MF_00081"/>
    </source>
</evidence>
<evidence type="ECO:0000313" key="9">
    <source>
        <dbReference type="Proteomes" id="UP000323856"/>
    </source>
</evidence>
<dbReference type="PIRSF" id="PIRSF005485">
    <property type="entry name" value="HrcA"/>
    <property type="match status" value="1"/>
</dbReference>
<feature type="domain" description="Heat-inducible transcription repressor HrcA C-terminal" evidence="7">
    <location>
        <begin position="104"/>
        <end position="321"/>
    </location>
</feature>
<organism evidence="8 9">
    <name type="scientific">Paeniglutamicibacter gangotriensis</name>
    <dbReference type="NCBI Taxonomy" id="254787"/>
    <lineage>
        <taxon>Bacteria</taxon>
        <taxon>Bacillati</taxon>
        <taxon>Actinomycetota</taxon>
        <taxon>Actinomycetes</taxon>
        <taxon>Micrococcales</taxon>
        <taxon>Micrococcaceae</taxon>
        <taxon>Paeniglutamicibacter</taxon>
    </lineage>
</organism>
<protein>
    <recommendedName>
        <fullName evidence="6">Heat-inducible transcription repressor HrcA</fullName>
    </recommendedName>
</protein>
<comment type="caution">
    <text evidence="8">The sequence shown here is derived from an EMBL/GenBank/DDBJ whole genome shotgun (WGS) entry which is preliminary data.</text>
</comment>
<dbReference type="SUPFAM" id="SSF46785">
    <property type="entry name" value="Winged helix' DNA-binding domain"/>
    <property type="match status" value="1"/>
</dbReference>
<keyword evidence="3 6" id="KW-0346">Stress response</keyword>
<keyword evidence="2 6" id="KW-0805">Transcription regulation</keyword>
<dbReference type="Gene3D" id="3.30.450.40">
    <property type="match status" value="1"/>
</dbReference>
<dbReference type="HAMAP" id="MF_00081">
    <property type="entry name" value="HrcA"/>
    <property type="match status" value="1"/>
</dbReference>
<dbReference type="SUPFAM" id="SSF55781">
    <property type="entry name" value="GAF domain-like"/>
    <property type="match status" value="1"/>
</dbReference>
<evidence type="ECO:0000256" key="3">
    <source>
        <dbReference type="ARBA" id="ARBA00023016"/>
    </source>
</evidence>
<evidence type="ECO:0000313" key="8">
    <source>
        <dbReference type="EMBL" id="KAA0976343.1"/>
    </source>
</evidence>
<dbReference type="Gene3D" id="1.10.10.10">
    <property type="entry name" value="Winged helix-like DNA-binding domain superfamily/Winged helix DNA-binding domain"/>
    <property type="match status" value="1"/>
</dbReference>
<dbReference type="FunFam" id="1.10.10.10:FF:000049">
    <property type="entry name" value="Heat-inducible transcription repressor HrcA"/>
    <property type="match status" value="1"/>
</dbReference>
<dbReference type="Proteomes" id="UP000323856">
    <property type="component" value="Unassembled WGS sequence"/>
</dbReference>
<dbReference type="GO" id="GO:0003677">
    <property type="term" value="F:DNA binding"/>
    <property type="evidence" value="ECO:0007669"/>
    <property type="project" value="InterPro"/>
</dbReference>
<evidence type="ECO:0000256" key="2">
    <source>
        <dbReference type="ARBA" id="ARBA00023015"/>
    </source>
</evidence>
<dbReference type="InterPro" id="IPR029016">
    <property type="entry name" value="GAF-like_dom_sf"/>
</dbReference>
<dbReference type="PANTHER" id="PTHR34824:SF1">
    <property type="entry name" value="HEAT-INDUCIBLE TRANSCRIPTION REPRESSOR HRCA"/>
    <property type="match status" value="1"/>
</dbReference>
<dbReference type="OrthoDB" id="9783139at2"/>
<dbReference type="InterPro" id="IPR023120">
    <property type="entry name" value="WHTH_transcript_rep_HrcA_IDD"/>
</dbReference>
<proteinExistence type="inferred from homology"/>
<reference evidence="8 9" key="1">
    <citation type="submission" date="2019-07" db="EMBL/GenBank/DDBJ databases">
        <title>Analysis of the biochemical properties, biological activity and biotechnological potential of siderophores and biosurfactants produced by Antarctic psychrotolerant bacteria.</title>
        <authorList>
            <person name="Styczynski M."/>
            <person name="Krucon T."/>
            <person name="Decewicz P."/>
            <person name="Dziewit L."/>
        </authorList>
    </citation>
    <scope>NUCLEOTIDE SEQUENCE [LARGE SCALE GENOMIC DNA]</scope>
    <source>
        <strain evidence="8 9">ANT_H27</strain>
    </source>
</reference>
<evidence type="ECO:0000256" key="4">
    <source>
        <dbReference type="ARBA" id="ARBA00023163"/>
    </source>
</evidence>
<evidence type="ECO:0000256" key="1">
    <source>
        <dbReference type="ARBA" id="ARBA00022491"/>
    </source>
</evidence>
<dbReference type="GO" id="GO:0045892">
    <property type="term" value="P:negative regulation of DNA-templated transcription"/>
    <property type="evidence" value="ECO:0007669"/>
    <property type="project" value="UniProtKB-UniRule"/>
</dbReference>
<comment type="function">
    <text evidence="5 6">Negative regulator of class I heat shock genes (grpE-dnaK-dnaJ and groELS operons). Prevents heat-shock induction of these operons.</text>
</comment>
<keyword evidence="1 6" id="KW-0678">Repressor</keyword>
<dbReference type="PANTHER" id="PTHR34824">
    <property type="entry name" value="HEAT-INDUCIBLE TRANSCRIPTION REPRESSOR HRCA"/>
    <property type="match status" value="1"/>
</dbReference>
<dbReference type="RefSeq" id="WP_149619713.1">
    <property type="nucleotide sequence ID" value="NZ_VOBL01000010.1"/>
</dbReference>
<dbReference type="Gene3D" id="3.30.390.60">
    <property type="entry name" value="Heat-inducible transcription repressor hrca homolog, domain 3"/>
    <property type="match status" value="1"/>
</dbReference>
<dbReference type="InterPro" id="IPR021153">
    <property type="entry name" value="HrcA_C"/>
</dbReference>
<dbReference type="InterPro" id="IPR036388">
    <property type="entry name" value="WH-like_DNA-bd_sf"/>
</dbReference>
<dbReference type="AlphaFoldDB" id="A0A5B0EBS8"/>
<comment type="similarity">
    <text evidence="6">Belongs to the HrcA family.</text>
</comment>
<dbReference type="Pfam" id="PF01628">
    <property type="entry name" value="HrcA"/>
    <property type="match status" value="1"/>
</dbReference>
<sequence>MTEPRRLEVLRAIVEDYVQSREPVGSRALLDRHNLGVSAATIRNDMASLEEEGLIVAPHTSSGRIPTEKGYRHFVDQIGDIKPLSSAERRAIAALLEGSHDVNDVLENTVRLLAGITRQVALIQVPHYSNATVRHIELVGLGAGQTLVVLIASSGKVDQRVILLPSPVGEDELGRLRTLLLSVLGSKPISQVERLSSGINDLIDPRLVPAAAAVTEALGALARNSAVDRIITAGTANLARSNIDFPLSITPVLEALEEQVVLLRLFSELEQDAHGIAVGIGTENQYGPLTEASVVATGYGPGEQAMIGVLGPTRMNYPTSMAAVRAVARYLSRILAG</sequence>
<keyword evidence="4 6" id="KW-0804">Transcription</keyword>
<evidence type="ECO:0000256" key="5">
    <source>
        <dbReference type="ARBA" id="ARBA00055319"/>
    </source>
</evidence>
<dbReference type="InterPro" id="IPR036390">
    <property type="entry name" value="WH_DNA-bd_sf"/>
</dbReference>
<gene>
    <name evidence="6 8" type="primary">hrcA</name>
    <name evidence="8" type="ORF">FQ154_10745</name>
</gene>